<keyword evidence="6" id="KW-1185">Reference proteome</keyword>
<accession>A0A7N0ZWM9</accession>
<evidence type="ECO:0000256" key="3">
    <source>
        <dbReference type="ARBA" id="ARBA00023295"/>
    </source>
</evidence>
<dbReference type="Pfam" id="PF00295">
    <property type="entry name" value="Glyco_hydro_28"/>
    <property type="match status" value="1"/>
</dbReference>
<dbReference type="EnsemblPlants" id="Kaladp0046s0235.1.v1.1">
    <property type="protein sequence ID" value="Kaladp0046s0235.1.v1.1"/>
    <property type="gene ID" value="Kaladp0046s0235.v1.1"/>
</dbReference>
<keyword evidence="2 4" id="KW-0378">Hydrolase</keyword>
<dbReference type="InterPro" id="IPR006626">
    <property type="entry name" value="PbH1"/>
</dbReference>
<evidence type="ECO:0000256" key="1">
    <source>
        <dbReference type="ARBA" id="ARBA00008834"/>
    </source>
</evidence>
<dbReference type="PANTHER" id="PTHR31339">
    <property type="entry name" value="PECTIN LYASE-RELATED"/>
    <property type="match status" value="1"/>
</dbReference>
<evidence type="ECO:0000313" key="5">
    <source>
        <dbReference type="EnsemblPlants" id="Kaladp0046s0235.1.v1.1"/>
    </source>
</evidence>
<dbReference type="Gene3D" id="2.160.20.10">
    <property type="entry name" value="Single-stranded right-handed beta-helix, Pectin lyase-like"/>
    <property type="match status" value="1"/>
</dbReference>
<evidence type="ECO:0000256" key="4">
    <source>
        <dbReference type="RuleBase" id="RU361169"/>
    </source>
</evidence>
<name>A0A7N0ZWM9_KALFE</name>
<dbReference type="InterPro" id="IPR012334">
    <property type="entry name" value="Pectin_lyas_fold"/>
</dbReference>
<evidence type="ECO:0000313" key="6">
    <source>
        <dbReference type="Proteomes" id="UP000594263"/>
    </source>
</evidence>
<sequence>TTVLHRVWLAIQKKPIYCYCNILIVFPSNINWRLFCFAHVVTVGLAVTVPTSPRSSMDIASDHHKPPFLSLLSTTLFAARPPPWCLLLPLFTVVALCTANRSSFTFPFLPLPQTHDGLHSVTYETLLNRNSCAVFFSGVGAVRRTVVSIADFGGVGDGVTSNTAAFHKAIRYLEERGGGSTQLNVPRGRWLTGSFNLTSNFTLFLEHGAVILGSQDPNEWPIIEPLPSYGRGRERLGGRHISLIHGDGLTNVIITGQNGTVDGQGKMWWDLWWNRTLEHTRGHLIELMNSRNILISNLTFMNSPFWTVHPVYCSNVVIKEMTILAPLNAPNTDGIDPDSSTNICIEDCYIESGDDLVAVKSGWDQYGISYARPSSNIIVRRVSGTTPTCSGVGIGSEMSGGISNVTIHDLHIRDSAAGVRIKTDQG</sequence>
<dbReference type="InterPro" id="IPR051801">
    <property type="entry name" value="GH28_Enzymes"/>
</dbReference>
<dbReference type="InterPro" id="IPR011050">
    <property type="entry name" value="Pectin_lyase_fold/virulence"/>
</dbReference>
<dbReference type="AlphaFoldDB" id="A0A7N0ZWM9"/>
<dbReference type="SUPFAM" id="SSF51126">
    <property type="entry name" value="Pectin lyase-like"/>
    <property type="match status" value="1"/>
</dbReference>
<dbReference type="GO" id="GO:0005975">
    <property type="term" value="P:carbohydrate metabolic process"/>
    <property type="evidence" value="ECO:0007669"/>
    <property type="project" value="InterPro"/>
</dbReference>
<dbReference type="OMA" id="NTHAFQS"/>
<evidence type="ECO:0000256" key="2">
    <source>
        <dbReference type="ARBA" id="ARBA00022801"/>
    </source>
</evidence>
<reference evidence="5" key="1">
    <citation type="submission" date="2021-01" db="UniProtKB">
        <authorList>
            <consortium name="EnsemblPlants"/>
        </authorList>
    </citation>
    <scope>IDENTIFICATION</scope>
</reference>
<dbReference type="GO" id="GO:0004650">
    <property type="term" value="F:polygalacturonase activity"/>
    <property type="evidence" value="ECO:0007669"/>
    <property type="project" value="InterPro"/>
</dbReference>
<evidence type="ECO:0008006" key="7">
    <source>
        <dbReference type="Google" id="ProtNLM"/>
    </source>
</evidence>
<protein>
    <recommendedName>
        <fullName evidence="7">Pectin lyase-like superfamily protein</fullName>
    </recommendedName>
</protein>
<dbReference type="SMART" id="SM00710">
    <property type="entry name" value="PbH1"/>
    <property type="match status" value="4"/>
</dbReference>
<keyword evidence="3 4" id="KW-0326">Glycosidase</keyword>
<dbReference type="PANTHER" id="PTHR31339:SF4">
    <property type="entry name" value="PECTIN LYASE-LIKE SUPERFAMILY PROTEIN"/>
    <property type="match status" value="1"/>
</dbReference>
<comment type="similarity">
    <text evidence="1 4">Belongs to the glycosyl hydrolase 28 family.</text>
</comment>
<dbReference type="Proteomes" id="UP000594263">
    <property type="component" value="Unplaced"/>
</dbReference>
<dbReference type="InterPro" id="IPR000743">
    <property type="entry name" value="Glyco_hydro_28"/>
</dbReference>
<proteinExistence type="inferred from homology"/>
<organism evidence="5 6">
    <name type="scientific">Kalanchoe fedtschenkoi</name>
    <name type="common">Lavender scallops</name>
    <name type="synonym">South American air plant</name>
    <dbReference type="NCBI Taxonomy" id="63787"/>
    <lineage>
        <taxon>Eukaryota</taxon>
        <taxon>Viridiplantae</taxon>
        <taxon>Streptophyta</taxon>
        <taxon>Embryophyta</taxon>
        <taxon>Tracheophyta</taxon>
        <taxon>Spermatophyta</taxon>
        <taxon>Magnoliopsida</taxon>
        <taxon>eudicotyledons</taxon>
        <taxon>Gunneridae</taxon>
        <taxon>Pentapetalae</taxon>
        <taxon>Saxifragales</taxon>
        <taxon>Crassulaceae</taxon>
        <taxon>Kalanchoe</taxon>
    </lineage>
</organism>
<dbReference type="Gramene" id="Kaladp0046s0235.1.v1.1">
    <property type="protein sequence ID" value="Kaladp0046s0235.1.v1.1"/>
    <property type="gene ID" value="Kaladp0046s0235.v1.1"/>
</dbReference>